<evidence type="ECO:0000256" key="1">
    <source>
        <dbReference type="ARBA" id="ARBA00004138"/>
    </source>
</evidence>
<keyword evidence="4" id="KW-0969">Cilium</keyword>
<proteinExistence type="predicted"/>
<reference evidence="8" key="1">
    <citation type="journal article" date="2023" name="Commun. Biol.">
        <title>Genome analysis of Parmales, the sister group of diatoms, reveals the evolutionary specialization of diatoms from phago-mixotrophs to photoautotrophs.</title>
        <authorList>
            <person name="Ban H."/>
            <person name="Sato S."/>
            <person name="Yoshikawa S."/>
            <person name="Yamada K."/>
            <person name="Nakamura Y."/>
            <person name="Ichinomiya M."/>
            <person name="Sato N."/>
            <person name="Blanc-Mathieu R."/>
            <person name="Endo H."/>
            <person name="Kuwata A."/>
            <person name="Ogata H."/>
        </authorList>
    </citation>
    <scope>NUCLEOTIDE SEQUENCE [LARGE SCALE GENOMIC DNA]</scope>
</reference>
<evidence type="ECO:0000313" key="7">
    <source>
        <dbReference type="EMBL" id="GMI47059.1"/>
    </source>
</evidence>
<feature type="domain" description="BART" evidence="6">
    <location>
        <begin position="29"/>
        <end position="130"/>
    </location>
</feature>
<evidence type="ECO:0000256" key="2">
    <source>
        <dbReference type="ARBA" id="ARBA00004496"/>
    </source>
</evidence>
<dbReference type="EMBL" id="BRYA01000325">
    <property type="protein sequence ID" value="GMI47059.1"/>
    <property type="molecule type" value="Genomic_DNA"/>
</dbReference>
<keyword evidence="8" id="KW-1185">Reference proteome</keyword>
<dbReference type="InterPro" id="IPR042541">
    <property type="entry name" value="BART_sf"/>
</dbReference>
<dbReference type="Proteomes" id="UP001165065">
    <property type="component" value="Unassembled WGS sequence"/>
</dbReference>
<comment type="caution">
    <text evidence="7">The sequence shown here is derived from an EMBL/GenBank/DDBJ whole genome shotgun (WGS) entry which is preliminary data.</text>
</comment>
<sequence length="145" mass="16422">MDAASSRRTSLLLSLAKHSLSVDLLSSWEAFMASNERVFLSSPPEEDSEYSLAFTKVHEEFEELVQSQIGAFLEAEGVSMSDFSEMLVDARNASEEDSEEASQAGAFVELLVGLVEFRAFVDIMRSQEKRNYYFQILKMWRSSLK</sequence>
<evidence type="ECO:0000259" key="6">
    <source>
        <dbReference type="Pfam" id="PF11527"/>
    </source>
</evidence>
<gene>
    <name evidence="7" type="ORF">TrCOL_g175</name>
</gene>
<dbReference type="OrthoDB" id="196336at2759"/>
<protein>
    <recommendedName>
        <fullName evidence="6">BART domain-containing protein</fullName>
    </recommendedName>
</protein>
<dbReference type="Pfam" id="PF11527">
    <property type="entry name" value="ARL2_Bind_BART"/>
    <property type="match status" value="1"/>
</dbReference>
<evidence type="ECO:0000256" key="5">
    <source>
        <dbReference type="ARBA" id="ARBA00023273"/>
    </source>
</evidence>
<comment type="subcellular location">
    <subcellularLocation>
        <location evidence="1">Cell projection</location>
        <location evidence="1">Cilium</location>
    </subcellularLocation>
    <subcellularLocation>
        <location evidence="2">Cytoplasm</location>
    </subcellularLocation>
</comment>
<evidence type="ECO:0000256" key="3">
    <source>
        <dbReference type="ARBA" id="ARBA00022490"/>
    </source>
</evidence>
<dbReference type="GO" id="GO:0005737">
    <property type="term" value="C:cytoplasm"/>
    <property type="evidence" value="ECO:0007669"/>
    <property type="project" value="UniProtKB-SubCell"/>
</dbReference>
<keyword evidence="5" id="KW-0966">Cell projection</keyword>
<dbReference type="InterPro" id="IPR023379">
    <property type="entry name" value="BART_dom"/>
</dbReference>
<evidence type="ECO:0000256" key="4">
    <source>
        <dbReference type="ARBA" id="ARBA00023069"/>
    </source>
</evidence>
<dbReference type="GO" id="GO:0005929">
    <property type="term" value="C:cilium"/>
    <property type="evidence" value="ECO:0007669"/>
    <property type="project" value="UniProtKB-SubCell"/>
</dbReference>
<dbReference type="Gene3D" id="1.20.1520.10">
    <property type="entry name" value="ADP-ribosylation factor-like 2-binding protein, domain"/>
    <property type="match status" value="1"/>
</dbReference>
<keyword evidence="3" id="KW-0963">Cytoplasm</keyword>
<name>A0A9W7GLF4_9STRA</name>
<accession>A0A9W7GLF4</accession>
<organism evidence="7 8">
    <name type="scientific">Triparma columacea</name>
    <dbReference type="NCBI Taxonomy" id="722753"/>
    <lineage>
        <taxon>Eukaryota</taxon>
        <taxon>Sar</taxon>
        <taxon>Stramenopiles</taxon>
        <taxon>Ochrophyta</taxon>
        <taxon>Bolidophyceae</taxon>
        <taxon>Parmales</taxon>
        <taxon>Triparmaceae</taxon>
        <taxon>Triparma</taxon>
    </lineage>
</organism>
<evidence type="ECO:0000313" key="8">
    <source>
        <dbReference type="Proteomes" id="UP001165065"/>
    </source>
</evidence>
<dbReference type="AlphaFoldDB" id="A0A9W7GLF4"/>